<evidence type="ECO:0000313" key="1">
    <source>
        <dbReference type="EMBL" id="KGN57109.1"/>
    </source>
</evidence>
<keyword evidence="2" id="KW-1185">Reference proteome</keyword>
<accession>A0A0A0L7W8</accession>
<dbReference type="STRING" id="3659.A0A0A0L7W8"/>
<reference evidence="1 2" key="1">
    <citation type="journal article" date="2009" name="Nat. Genet.">
        <title>The genome of the cucumber, Cucumis sativus L.</title>
        <authorList>
            <person name="Huang S."/>
            <person name="Li R."/>
            <person name="Zhang Z."/>
            <person name="Li L."/>
            <person name="Gu X."/>
            <person name="Fan W."/>
            <person name="Lucas W.J."/>
            <person name="Wang X."/>
            <person name="Xie B."/>
            <person name="Ni P."/>
            <person name="Ren Y."/>
            <person name="Zhu H."/>
            <person name="Li J."/>
            <person name="Lin K."/>
            <person name="Jin W."/>
            <person name="Fei Z."/>
            <person name="Li G."/>
            <person name="Staub J."/>
            <person name="Kilian A."/>
            <person name="van der Vossen E.A."/>
            <person name="Wu Y."/>
            <person name="Guo J."/>
            <person name="He J."/>
            <person name="Jia Z."/>
            <person name="Ren Y."/>
            <person name="Tian G."/>
            <person name="Lu Y."/>
            <person name="Ruan J."/>
            <person name="Qian W."/>
            <person name="Wang M."/>
            <person name="Huang Q."/>
            <person name="Li B."/>
            <person name="Xuan Z."/>
            <person name="Cao J."/>
            <person name="Asan"/>
            <person name="Wu Z."/>
            <person name="Zhang J."/>
            <person name="Cai Q."/>
            <person name="Bai Y."/>
            <person name="Zhao B."/>
            <person name="Han Y."/>
            <person name="Li Y."/>
            <person name="Li X."/>
            <person name="Wang S."/>
            <person name="Shi Q."/>
            <person name="Liu S."/>
            <person name="Cho W.K."/>
            <person name="Kim J.Y."/>
            <person name="Xu Y."/>
            <person name="Heller-Uszynska K."/>
            <person name="Miao H."/>
            <person name="Cheng Z."/>
            <person name="Zhang S."/>
            <person name="Wu J."/>
            <person name="Yang Y."/>
            <person name="Kang H."/>
            <person name="Li M."/>
            <person name="Liang H."/>
            <person name="Ren X."/>
            <person name="Shi Z."/>
            <person name="Wen M."/>
            <person name="Jian M."/>
            <person name="Yang H."/>
            <person name="Zhang G."/>
            <person name="Yang Z."/>
            <person name="Chen R."/>
            <person name="Liu S."/>
            <person name="Li J."/>
            <person name="Ma L."/>
            <person name="Liu H."/>
            <person name="Zhou Y."/>
            <person name="Zhao J."/>
            <person name="Fang X."/>
            <person name="Li G."/>
            <person name="Fang L."/>
            <person name="Li Y."/>
            <person name="Liu D."/>
            <person name="Zheng H."/>
            <person name="Zhang Y."/>
            <person name="Qin N."/>
            <person name="Li Z."/>
            <person name="Yang G."/>
            <person name="Yang S."/>
            <person name="Bolund L."/>
            <person name="Kristiansen K."/>
            <person name="Zheng H."/>
            <person name="Li S."/>
            <person name="Zhang X."/>
            <person name="Yang H."/>
            <person name="Wang J."/>
            <person name="Sun R."/>
            <person name="Zhang B."/>
            <person name="Jiang S."/>
            <person name="Wang J."/>
            <person name="Du Y."/>
            <person name="Li S."/>
        </authorList>
    </citation>
    <scope>NUCLEOTIDE SEQUENCE [LARGE SCALE GENOMIC DNA]</scope>
    <source>
        <strain evidence="2">cv. 9930</strain>
    </source>
</reference>
<dbReference type="EMBL" id="CM002924">
    <property type="protein sequence ID" value="KGN57109.1"/>
    <property type="molecule type" value="Genomic_DNA"/>
</dbReference>
<dbReference type="Proteomes" id="UP000029981">
    <property type="component" value="Chromosome 3"/>
</dbReference>
<dbReference type="AlphaFoldDB" id="A0A0A0L7W8"/>
<reference evidence="1 2" key="2">
    <citation type="journal article" date="2009" name="PLoS ONE">
        <title>An integrated genetic and cytogenetic map of the cucumber genome.</title>
        <authorList>
            <person name="Ren Y."/>
            <person name="Zhang Z."/>
            <person name="Liu J."/>
            <person name="Staub J.E."/>
            <person name="Han Y."/>
            <person name="Cheng Z."/>
            <person name="Li X."/>
            <person name="Lu J."/>
            <person name="Miao H."/>
            <person name="Kang H."/>
            <person name="Xie B."/>
            <person name="Gu X."/>
            <person name="Wang X."/>
            <person name="Du Y."/>
            <person name="Jin W."/>
            <person name="Huang S."/>
        </authorList>
    </citation>
    <scope>NUCLEOTIDE SEQUENCE [LARGE SCALE GENOMIC DNA]</scope>
    <source>
        <strain evidence="2">cv. 9930</strain>
    </source>
</reference>
<reference evidence="1 2" key="4">
    <citation type="journal article" date="2011" name="BMC Genomics">
        <title>RNA-Seq improves annotation of protein-coding genes in the cucumber genome.</title>
        <authorList>
            <person name="Li Z."/>
            <person name="Zhang Z."/>
            <person name="Yan P."/>
            <person name="Huang S."/>
            <person name="Fei Z."/>
            <person name="Lin K."/>
        </authorList>
    </citation>
    <scope>NUCLEOTIDE SEQUENCE [LARGE SCALE GENOMIC DNA]</scope>
    <source>
        <strain evidence="2">cv. 9930</strain>
    </source>
</reference>
<name>A0A0A0L7W8_CUCSA</name>
<organism evidence="1 2">
    <name type="scientific">Cucumis sativus</name>
    <name type="common">Cucumber</name>
    <dbReference type="NCBI Taxonomy" id="3659"/>
    <lineage>
        <taxon>Eukaryota</taxon>
        <taxon>Viridiplantae</taxon>
        <taxon>Streptophyta</taxon>
        <taxon>Embryophyta</taxon>
        <taxon>Tracheophyta</taxon>
        <taxon>Spermatophyta</taxon>
        <taxon>Magnoliopsida</taxon>
        <taxon>eudicotyledons</taxon>
        <taxon>Gunneridae</taxon>
        <taxon>Pentapetalae</taxon>
        <taxon>rosids</taxon>
        <taxon>fabids</taxon>
        <taxon>Cucurbitales</taxon>
        <taxon>Cucurbitaceae</taxon>
        <taxon>Benincaseae</taxon>
        <taxon>Cucumis</taxon>
    </lineage>
</organism>
<gene>
    <name evidence="1" type="ORF">Csa_3G154320</name>
</gene>
<reference evidence="1 2" key="3">
    <citation type="journal article" date="2010" name="BMC Genomics">
        <title>Transcriptome sequencing and comparative analysis of cucumber flowers with different sex types.</title>
        <authorList>
            <person name="Guo S."/>
            <person name="Zheng Y."/>
            <person name="Joung J.G."/>
            <person name="Liu S."/>
            <person name="Zhang Z."/>
            <person name="Crasta O.R."/>
            <person name="Sobral B.W."/>
            <person name="Xu Y."/>
            <person name="Huang S."/>
            <person name="Fei Z."/>
        </authorList>
    </citation>
    <scope>NUCLEOTIDE SEQUENCE [LARGE SCALE GENOMIC DNA]</scope>
    <source>
        <strain evidence="2">cv. 9930</strain>
    </source>
</reference>
<proteinExistence type="predicted"/>
<dbReference type="Gramene" id="KGN57109">
    <property type="protein sequence ID" value="KGN57109"/>
    <property type="gene ID" value="Csa_3G154320"/>
</dbReference>
<sequence>MKLPRLRCLVKWPFKVIYLEGESQFTGVPHHELLLQRLDWSTPRGILQEAYTPFLDWLRKVHLQAVCYKNFSETCAWPYGLQLLGLFQPMLNSCMTYFIWTLPCMLVFSIIELLAQSEDVFVLIGNKKKRPGNIPKEGKRTFLLVATDLVPTFGSKMGCEACCQEEIVGFRT</sequence>
<protein>
    <submittedName>
        <fullName evidence="1">Uncharacterized protein</fullName>
    </submittedName>
</protein>
<evidence type="ECO:0000313" key="2">
    <source>
        <dbReference type="Proteomes" id="UP000029981"/>
    </source>
</evidence>